<dbReference type="AlphaFoldDB" id="S3LCC0"/>
<keyword evidence="3" id="KW-1185">Reference proteome</keyword>
<dbReference type="Pfam" id="PF06050">
    <property type="entry name" value="HGD-D"/>
    <property type="match status" value="1"/>
</dbReference>
<evidence type="ECO:0000256" key="1">
    <source>
        <dbReference type="ARBA" id="ARBA00005806"/>
    </source>
</evidence>
<dbReference type="PANTHER" id="PTHR30548:SF6">
    <property type="entry name" value="DEHYDRATASE SUBUNIT YJIM-RELATED"/>
    <property type="match status" value="1"/>
</dbReference>
<proteinExistence type="inferred from homology"/>
<dbReference type="HOGENOM" id="CLU_2541592_0_0_12"/>
<dbReference type="Gene3D" id="3.40.50.11900">
    <property type="match status" value="1"/>
</dbReference>
<accession>S3LCC0</accession>
<dbReference type="Proteomes" id="UP000014605">
    <property type="component" value="Unassembled WGS sequence"/>
</dbReference>
<gene>
    <name evidence="2" type="ORF">HMPREF1222_00992</name>
</gene>
<name>S3LCC0_9SPIR</name>
<dbReference type="PATRIC" id="fig|1125702.3.peg.1028"/>
<comment type="similarity">
    <text evidence="1">Belongs to the FldB/FldC dehydratase alpha/beta subunit family.</text>
</comment>
<dbReference type="PANTHER" id="PTHR30548">
    <property type="entry name" value="2-HYDROXYGLUTARYL-COA DEHYDRATASE, D-COMPONENT-RELATED"/>
    <property type="match status" value="1"/>
</dbReference>
<dbReference type="InterPro" id="IPR010327">
    <property type="entry name" value="FldB/FldC_alpha/beta"/>
</dbReference>
<organism evidence="2 3">
    <name type="scientific">Treponema vincentii F0403</name>
    <dbReference type="NCBI Taxonomy" id="1125702"/>
    <lineage>
        <taxon>Bacteria</taxon>
        <taxon>Pseudomonadati</taxon>
        <taxon>Spirochaetota</taxon>
        <taxon>Spirochaetia</taxon>
        <taxon>Spirochaetales</taxon>
        <taxon>Treponemataceae</taxon>
        <taxon>Treponema</taxon>
    </lineage>
</organism>
<comment type="caution">
    <text evidence="2">The sequence shown here is derived from an EMBL/GenBank/DDBJ whole genome shotgun (WGS) entry which is preliminary data.</text>
</comment>
<evidence type="ECO:0000313" key="3">
    <source>
        <dbReference type="Proteomes" id="UP000014605"/>
    </source>
</evidence>
<evidence type="ECO:0000313" key="2">
    <source>
        <dbReference type="EMBL" id="EPF47171.1"/>
    </source>
</evidence>
<sequence>MDYFNMVVADIHGIRPAELVAFQKKGGKVVGSFCIHVPDEVVIAGGAIEGLPYLHIESDYSQGDAGQFATRIEAFLELVREKM</sequence>
<reference evidence="2 3" key="1">
    <citation type="submission" date="2013-04" db="EMBL/GenBank/DDBJ databases">
        <title>The Genome Sequence of Treponema vincentii F0403.</title>
        <authorList>
            <consortium name="The Broad Institute Genomics Platform"/>
            <person name="Earl A."/>
            <person name="Ward D."/>
            <person name="Feldgarden M."/>
            <person name="Gevers D."/>
            <person name="Leonetti C."/>
            <person name="Izard J."/>
            <person name="Walker B."/>
            <person name="Young S."/>
            <person name="Zeng Q."/>
            <person name="Gargeya S."/>
            <person name="Fitzgerald M."/>
            <person name="Haas B."/>
            <person name="Abouelleil A."/>
            <person name="Allen A.W."/>
            <person name="Alvarado L."/>
            <person name="Arachchi H.M."/>
            <person name="Berlin A.M."/>
            <person name="Chapman S.B."/>
            <person name="Gainer-Dewar J."/>
            <person name="Goldberg J."/>
            <person name="Griggs A."/>
            <person name="Gujja S."/>
            <person name="Hansen M."/>
            <person name="Howarth C."/>
            <person name="Imamovic A."/>
            <person name="Ireland A."/>
            <person name="Larimer J."/>
            <person name="McCowan C."/>
            <person name="Murphy C."/>
            <person name="Pearson M."/>
            <person name="Poon T.W."/>
            <person name="Priest M."/>
            <person name="Roberts A."/>
            <person name="Saif S."/>
            <person name="Shea T."/>
            <person name="Sisk P."/>
            <person name="Sykes S."/>
            <person name="Wortman J."/>
            <person name="Nusbaum C."/>
            <person name="Birren B."/>
        </authorList>
    </citation>
    <scope>NUCLEOTIDE SEQUENCE [LARGE SCALE GENOMIC DNA]</scope>
    <source>
        <strain evidence="2 3">F0403</strain>
    </source>
</reference>
<protein>
    <submittedName>
        <fullName evidence="2">Uncharacterized protein</fullName>
    </submittedName>
</protein>
<dbReference type="EMBL" id="ATFC01000007">
    <property type="protein sequence ID" value="EPF47171.1"/>
    <property type="molecule type" value="Genomic_DNA"/>
</dbReference>